<proteinExistence type="inferred from homology"/>
<feature type="binding site" evidence="6">
    <location>
        <position position="78"/>
    </location>
    <ligand>
        <name>S-adenosyl-L-methionine</name>
        <dbReference type="ChEBI" id="CHEBI:59789"/>
    </ligand>
</feature>
<dbReference type="RefSeq" id="WP_199385062.1">
    <property type="nucleotide sequence ID" value="NZ_JAEMHM010000012.1"/>
</dbReference>
<comment type="subcellular location">
    <subcellularLocation>
        <location evidence="6">Cytoplasm</location>
    </subcellularLocation>
</comment>
<sequence length="219" mass="23743">MKPAAREMLASGARTLGLELTQQQLAQLDLLAEELKKWNKKINLTAITDDEGIATKHLVDSLTLLKVVRGPGRLLDLGSGGGFPCIPVKVVEPTLAMVSVDAVVKKISFQKNAARVLGLANFETLHARGELLAEQYPASFDWIVSRAFSDLPTFVSMALPLLKPEGRIVAMKGPGGKQEADEAKVKLESLGVELVGLQEFQLPGTSDQRSLLIYRISKN</sequence>
<comment type="similarity">
    <text evidence="6">Belongs to the methyltransferase superfamily. RNA methyltransferase RsmG family.</text>
</comment>
<keyword evidence="5 6" id="KW-0949">S-adenosyl-L-methionine</keyword>
<evidence type="ECO:0000313" key="8">
    <source>
        <dbReference type="Proteomes" id="UP000636888"/>
    </source>
</evidence>
<protein>
    <recommendedName>
        <fullName evidence="6">Ribosomal RNA small subunit methyltransferase G</fullName>
        <ecNumber evidence="6">2.1.1.-</ecNumber>
    </recommendedName>
    <alternativeName>
        <fullName evidence="6">16S rRNA 7-methylguanosine methyltransferase</fullName>
        <shortName evidence="6">16S rRNA m7G methyltransferase</shortName>
    </alternativeName>
</protein>
<evidence type="ECO:0000256" key="6">
    <source>
        <dbReference type="HAMAP-Rule" id="MF_00074"/>
    </source>
</evidence>
<evidence type="ECO:0000256" key="3">
    <source>
        <dbReference type="ARBA" id="ARBA00022603"/>
    </source>
</evidence>
<evidence type="ECO:0000256" key="1">
    <source>
        <dbReference type="ARBA" id="ARBA00022490"/>
    </source>
</evidence>
<evidence type="ECO:0000256" key="4">
    <source>
        <dbReference type="ARBA" id="ARBA00022679"/>
    </source>
</evidence>
<dbReference type="SUPFAM" id="SSF53335">
    <property type="entry name" value="S-adenosyl-L-methionine-dependent methyltransferases"/>
    <property type="match status" value="1"/>
</dbReference>
<dbReference type="NCBIfam" id="TIGR00138">
    <property type="entry name" value="rsmG_gidB"/>
    <property type="match status" value="1"/>
</dbReference>
<keyword evidence="8" id="KW-1185">Reference proteome</keyword>
<comment type="function">
    <text evidence="6">Specifically methylates the N7 position of a guanine in 16S rRNA.</text>
</comment>
<dbReference type="PANTHER" id="PTHR31760">
    <property type="entry name" value="S-ADENOSYL-L-METHIONINE-DEPENDENT METHYLTRANSFERASES SUPERFAMILY PROTEIN"/>
    <property type="match status" value="1"/>
</dbReference>
<dbReference type="GO" id="GO:0070043">
    <property type="term" value="F:rRNA (guanine-N7-)-methyltransferase activity"/>
    <property type="evidence" value="ECO:0007669"/>
    <property type="project" value="UniProtKB-UniRule"/>
</dbReference>
<feature type="binding site" evidence="6">
    <location>
        <begin position="129"/>
        <end position="130"/>
    </location>
    <ligand>
        <name>S-adenosyl-L-methionine</name>
        <dbReference type="ChEBI" id="CHEBI:59789"/>
    </ligand>
</feature>
<dbReference type="AlphaFoldDB" id="A0A8J7J8X1"/>
<gene>
    <name evidence="6 7" type="primary">rsmG</name>
    <name evidence="7" type="ORF">JFN93_15780</name>
</gene>
<evidence type="ECO:0000256" key="2">
    <source>
        <dbReference type="ARBA" id="ARBA00022552"/>
    </source>
</evidence>
<keyword evidence="4 6" id="KW-0808">Transferase</keyword>
<dbReference type="CDD" id="cd02440">
    <property type="entry name" value="AdoMet_MTases"/>
    <property type="match status" value="1"/>
</dbReference>
<keyword evidence="1 6" id="KW-0963">Cytoplasm</keyword>
<dbReference type="EMBL" id="JAEMHM010000012">
    <property type="protein sequence ID" value="MBJ6726176.1"/>
    <property type="molecule type" value="Genomic_DNA"/>
</dbReference>
<keyword evidence="3 6" id="KW-0489">Methyltransferase</keyword>
<evidence type="ECO:0000313" key="7">
    <source>
        <dbReference type="EMBL" id="MBJ6726176.1"/>
    </source>
</evidence>
<dbReference type="GO" id="GO:0005829">
    <property type="term" value="C:cytosol"/>
    <property type="evidence" value="ECO:0007669"/>
    <property type="project" value="TreeGrafter"/>
</dbReference>
<feature type="binding site" evidence="6">
    <location>
        <position position="146"/>
    </location>
    <ligand>
        <name>S-adenosyl-L-methionine</name>
        <dbReference type="ChEBI" id="CHEBI:59789"/>
    </ligand>
</feature>
<accession>A0A8J7J8X1</accession>
<dbReference type="PANTHER" id="PTHR31760:SF0">
    <property type="entry name" value="S-ADENOSYL-L-METHIONINE-DEPENDENT METHYLTRANSFERASES SUPERFAMILY PROTEIN"/>
    <property type="match status" value="1"/>
</dbReference>
<name>A0A8J7J8X1_9BACT</name>
<organism evidence="7 8">
    <name type="scientific">Geomesophilobacter sediminis</name>
    <dbReference type="NCBI Taxonomy" id="2798584"/>
    <lineage>
        <taxon>Bacteria</taxon>
        <taxon>Pseudomonadati</taxon>
        <taxon>Thermodesulfobacteriota</taxon>
        <taxon>Desulfuromonadia</taxon>
        <taxon>Geobacterales</taxon>
        <taxon>Geobacteraceae</taxon>
        <taxon>Geomesophilobacter</taxon>
    </lineage>
</organism>
<comment type="caution">
    <text evidence="6">Lacks conserved residue(s) required for the propagation of feature annotation.</text>
</comment>
<dbReference type="HAMAP" id="MF_00074">
    <property type="entry name" value="16SrRNA_methyltr_G"/>
    <property type="match status" value="1"/>
</dbReference>
<dbReference type="Pfam" id="PF02527">
    <property type="entry name" value="GidB"/>
    <property type="match status" value="1"/>
</dbReference>
<reference evidence="7" key="1">
    <citation type="submission" date="2020-12" db="EMBL/GenBank/DDBJ databases">
        <title>Geomonas sp. Red875, isolated from river sediment.</title>
        <authorList>
            <person name="Xu Z."/>
            <person name="Zhang Z."/>
            <person name="Masuda Y."/>
            <person name="Itoh H."/>
            <person name="Senoo K."/>
        </authorList>
    </citation>
    <scope>NUCLEOTIDE SEQUENCE</scope>
    <source>
        <strain evidence="7">Red875</strain>
    </source>
</reference>
<dbReference type="InterPro" id="IPR029063">
    <property type="entry name" value="SAM-dependent_MTases_sf"/>
</dbReference>
<evidence type="ECO:0000256" key="5">
    <source>
        <dbReference type="ARBA" id="ARBA00022691"/>
    </source>
</evidence>
<dbReference type="PIRSF" id="PIRSF003078">
    <property type="entry name" value="GidB"/>
    <property type="match status" value="1"/>
</dbReference>
<feature type="binding site" evidence="6">
    <location>
        <position position="83"/>
    </location>
    <ligand>
        <name>S-adenosyl-L-methionine</name>
        <dbReference type="ChEBI" id="CHEBI:59789"/>
    </ligand>
</feature>
<dbReference type="Gene3D" id="3.40.50.150">
    <property type="entry name" value="Vaccinia Virus protein VP39"/>
    <property type="match status" value="1"/>
</dbReference>
<comment type="caution">
    <text evidence="7">The sequence shown here is derived from an EMBL/GenBank/DDBJ whole genome shotgun (WGS) entry which is preliminary data.</text>
</comment>
<dbReference type="EC" id="2.1.1.-" evidence="6"/>
<dbReference type="Proteomes" id="UP000636888">
    <property type="component" value="Unassembled WGS sequence"/>
</dbReference>
<keyword evidence="2 6" id="KW-0698">rRNA processing</keyword>
<dbReference type="InterPro" id="IPR003682">
    <property type="entry name" value="rRNA_ssu_MeTfrase_G"/>
</dbReference>